<dbReference type="PANTHER" id="PTHR21299">
    <property type="entry name" value="CYTIDYLATE KINASE/PANTOATE-BETA-ALANINE LIGASE"/>
    <property type="match status" value="1"/>
</dbReference>
<feature type="binding site" evidence="8">
    <location>
        <position position="57"/>
    </location>
    <ligand>
        <name>(R)-pantoate</name>
        <dbReference type="ChEBI" id="CHEBI:15980"/>
    </ligand>
</feature>
<feature type="binding site" evidence="8">
    <location>
        <begin position="26"/>
        <end position="33"/>
    </location>
    <ligand>
        <name>ATP</name>
        <dbReference type="ChEBI" id="CHEBI:30616"/>
    </ligand>
</feature>
<dbReference type="GO" id="GO:0016874">
    <property type="term" value="F:ligase activity"/>
    <property type="evidence" value="ECO:0007669"/>
    <property type="project" value="UniProtKB-KW"/>
</dbReference>
<comment type="catalytic activity">
    <reaction evidence="7 8">
        <text>(R)-pantoate + beta-alanine + ATP = (R)-pantothenate + AMP + diphosphate + H(+)</text>
        <dbReference type="Rhea" id="RHEA:10912"/>
        <dbReference type="ChEBI" id="CHEBI:15378"/>
        <dbReference type="ChEBI" id="CHEBI:15980"/>
        <dbReference type="ChEBI" id="CHEBI:29032"/>
        <dbReference type="ChEBI" id="CHEBI:30616"/>
        <dbReference type="ChEBI" id="CHEBI:33019"/>
        <dbReference type="ChEBI" id="CHEBI:57966"/>
        <dbReference type="ChEBI" id="CHEBI:456215"/>
        <dbReference type="EC" id="6.3.2.1"/>
    </reaction>
</comment>
<comment type="miscellaneous">
    <text evidence="8">The reaction proceeds by a bi uni uni bi ping pong mechanism.</text>
</comment>
<keyword evidence="8" id="KW-0963">Cytoplasm</keyword>
<dbReference type="HAMAP" id="MF_00158">
    <property type="entry name" value="PanC"/>
    <property type="match status" value="1"/>
</dbReference>
<comment type="function">
    <text evidence="8">Catalyzes the condensation of pantoate with beta-alanine in an ATP-dependent reaction via a pantoyl-adenylate intermediate.</text>
</comment>
<comment type="pathway">
    <text evidence="1 8">Cofactor biosynthesis; (R)-pantothenate biosynthesis; (R)-pantothenate from (R)-pantoate and beta-alanine: step 1/1.</text>
</comment>
<feature type="binding site" evidence="8">
    <location>
        <position position="172"/>
    </location>
    <ligand>
        <name>ATP</name>
        <dbReference type="ChEBI" id="CHEBI:30616"/>
    </ligand>
</feature>
<dbReference type="EMBL" id="JAUOTP010000005">
    <property type="protein sequence ID" value="MDO6415144.1"/>
    <property type="molecule type" value="Genomic_DNA"/>
</dbReference>
<dbReference type="Gene3D" id="3.30.1300.10">
    <property type="entry name" value="Pantoate-beta-alanine ligase, C-terminal domain"/>
    <property type="match status" value="1"/>
</dbReference>
<dbReference type="Gene3D" id="3.40.50.620">
    <property type="entry name" value="HUPs"/>
    <property type="match status" value="1"/>
</dbReference>
<evidence type="ECO:0000313" key="10">
    <source>
        <dbReference type="Proteomes" id="UP001169764"/>
    </source>
</evidence>
<dbReference type="RefSeq" id="WP_303542947.1">
    <property type="nucleotide sequence ID" value="NZ_JAUOTP010000005.1"/>
</dbReference>
<comment type="subcellular location">
    <subcellularLocation>
        <location evidence="8">Cytoplasm</location>
    </subcellularLocation>
</comment>
<evidence type="ECO:0000256" key="4">
    <source>
        <dbReference type="ARBA" id="ARBA00022655"/>
    </source>
</evidence>
<reference evidence="9" key="1">
    <citation type="submission" date="2023-07" db="EMBL/GenBank/DDBJ databases">
        <authorList>
            <person name="Kim M."/>
        </authorList>
    </citation>
    <scope>NUCLEOTIDE SEQUENCE</scope>
    <source>
        <strain evidence="9">BIUV-7</strain>
    </source>
</reference>
<keyword evidence="6 8" id="KW-0067">ATP-binding</keyword>
<feature type="binding site" evidence="8">
    <location>
        <begin position="143"/>
        <end position="146"/>
    </location>
    <ligand>
        <name>ATP</name>
        <dbReference type="ChEBI" id="CHEBI:30616"/>
    </ligand>
</feature>
<comment type="subunit">
    <text evidence="8">Homodimer.</text>
</comment>
<evidence type="ECO:0000256" key="5">
    <source>
        <dbReference type="ARBA" id="ARBA00022741"/>
    </source>
</evidence>
<feature type="binding site" evidence="8">
    <location>
        <position position="149"/>
    </location>
    <ligand>
        <name>(R)-pantoate</name>
        <dbReference type="ChEBI" id="CHEBI:15980"/>
    </ligand>
</feature>
<feature type="binding site" evidence="8">
    <location>
        <begin position="180"/>
        <end position="183"/>
    </location>
    <ligand>
        <name>ATP</name>
        <dbReference type="ChEBI" id="CHEBI:30616"/>
    </ligand>
</feature>
<accession>A0ABT8Y9Y6</accession>
<keyword evidence="5 8" id="KW-0547">Nucleotide-binding</keyword>
<evidence type="ECO:0000256" key="7">
    <source>
        <dbReference type="ARBA" id="ARBA00048258"/>
    </source>
</evidence>
<dbReference type="EC" id="6.3.2.1" evidence="8"/>
<dbReference type="InterPro" id="IPR042176">
    <property type="entry name" value="Pantoate_ligase_C"/>
</dbReference>
<dbReference type="CDD" id="cd00560">
    <property type="entry name" value="PanC"/>
    <property type="match status" value="1"/>
</dbReference>
<proteinExistence type="inferred from homology"/>
<comment type="caution">
    <text evidence="9">The sequence shown here is derived from an EMBL/GenBank/DDBJ whole genome shotgun (WGS) entry which is preliminary data.</text>
</comment>
<dbReference type="SUPFAM" id="SSF52374">
    <property type="entry name" value="Nucleotidylyl transferase"/>
    <property type="match status" value="1"/>
</dbReference>
<evidence type="ECO:0000313" key="9">
    <source>
        <dbReference type="EMBL" id="MDO6415144.1"/>
    </source>
</evidence>
<gene>
    <name evidence="8 9" type="primary">panC</name>
    <name evidence="9" type="ORF">Q4F19_12200</name>
</gene>
<evidence type="ECO:0000256" key="8">
    <source>
        <dbReference type="HAMAP-Rule" id="MF_00158"/>
    </source>
</evidence>
<evidence type="ECO:0000256" key="2">
    <source>
        <dbReference type="ARBA" id="ARBA00009256"/>
    </source>
</evidence>
<feature type="active site" description="Proton donor" evidence="8">
    <location>
        <position position="33"/>
    </location>
</feature>
<name>A0ABT8Y9Y6_9SPHN</name>
<organism evidence="9 10">
    <name type="scientific">Sphingomonas natans</name>
    <dbReference type="NCBI Taxonomy" id="3063330"/>
    <lineage>
        <taxon>Bacteria</taxon>
        <taxon>Pseudomonadati</taxon>
        <taxon>Pseudomonadota</taxon>
        <taxon>Alphaproteobacteria</taxon>
        <taxon>Sphingomonadales</taxon>
        <taxon>Sphingomonadaceae</taxon>
        <taxon>Sphingomonas</taxon>
    </lineage>
</organism>
<protein>
    <recommendedName>
        <fullName evidence="8">Pantothenate synthetase</fullName>
        <shortName evidence="8">PS</shortName>
        <ecNumber evidence="8">6.3.2.1</ecNumber>
    </recommendedName>
    <alternativeName>
        <fullName evidence="8">Pantoate--beta-alanine ligase</fullName>
    </alternativeName>
    <alternativeName>
        <fullName evidence="8">Pantoate-activating enzyme</fullName>
    </alternativeName>
</protein>
<dbReference type="InterPro" id="IPR014729">
    <property type="entry name" value="Rossmann-like_a/b/a_fold"/>
</dbReference>
<sequence length="279" mass="29384">MKIVRTVAETRAARAGLGRLGFVPTMGALHDGHMGLMASARDGCDAVAASIFVNPAQFGPNEDLTRYPRPIEADLAKLEAGGVELVFLPSVEIVYPAGFDTRIEVGAIANRLEGAIRPGHFSGVATVVAKLFNIVAPDVAWFGQKDVQQTRVIKQLVRDLDLPVNIRVGPTLREADGLALSSRNVYLSAEDRAQATALYRGLSGAEAAWAGGEAGAATLRSGIATHIAETTGIVDYISIADPDTLVELDEVTDAGAVVSLAVRYGTTRLIDNVVLPARA</sequence>
<dbReference type="PANTHER" id="PTHR21299:SF1">
    <property type="entry name" value="PANTOATE--BETA-ALANINE LIGASE"/>
    <property type="match status" value="1"/>
</dbReference>
<comment type="similarity">
    <text evidence="2 8">Belongs to the pantothenate synthetase family.</text>
</comment>
<dbReference type="Proteomes" id="UP001169764">
    <property type="component" value="Unassembled WGS sequence"/>
</dbReference>
<keyword evidence="4 8" id="KW-0566">Pantothenate biosynthesis</keyword>
<keyword evidence="3 8" id="KW-0436">Ligase</keyword>
<dbReference type="InterPro" id="IPR003721">
    <property type="entry name" value="Pantoate_ligase"/>
</dbReference>
<dbReference type="NCBIfam" id="TIGR00018">
    <property type="entry name" value="panC"/>
    <property type="match status" value="1"/>
</dbReference>
<evidence type="ECO:0000256" key="3">
    <source>
        <dbReference type="ARBA" id="ARBA00022598"/>
    </source>
</evidence>
<feature type="binding site" evidence="8">
    <location>
        <position position="57"/>
    </location>
    <ligand>
        <name>beta-alanine</name>
        <dbReference type="ChEBI" id="CHEBI:57966"/>
    </ligand>
</feature>
<keyword evidence="10" id="KW-1185">Reference proteome</keyword>
<dbReference type="Pfam" id="PF02569">
    <property type="entry name" value="Pantoate_ligase"/>
    <property type="match status" value="1"/>
</dbReference>
<evidence type="ECO:0000256" key="6">
    <source>
        <dbReference type="ARBA" id="ARBA00022840"/>
    </source>
</evidence>
<evidence type="ECO:0000256" key="1">
    <source>
        <dbReference type="ARBA" id="ARBA00004990"/>
    </source>
</evidence>